<accession>A0A811NPI6</accession>
<dbReference type="SUPFAM" id="SSF52047">
    <property type="entry name" value="RNI-like"/>
    <property type="match status" value="1"/>
</dbReference>
<dbReference type="Gene3D" id="3.80.10.10">
    <property type="entry name" value="Ribonuclease Inhibitor"/>
    <property type="match status" value="1"/>
</dbReference>
<dbReference type="SUPFAM" id="SSF81383">
    <property type="entry name" value="F-box domain"/>
    <property type="match status" value="1"/>
</dbReference>
<reference evidence="2" key="1">
    <citation type="submission" date="2020-10" db="EMBL/GenBank/DDBJ databases">
        <authorList>
            <person name="Han B."/>
            <person name="Lu T."/>
            <person name="Zhao Q."/>
            <person name="Huang X."/>
            <person name="Zhao Y."/>
        </authorList>
    </citation>
    <scope>NUCLEOTIDE SEQUENCE</scope>
</reference>
<protein>
    <recommendedName>
        <fullName evidence="1">F-box domain-containing protein</fullName>
    </recommendedName>
</protein>
<comment type="caution">
    <text evidence="2">The sequence shown here is derived from an EMBL/GenBank/DDBJ whole genome shotgun (WGS) entry which is preliminary data.</text>
</comment>
<feature type="domain" description="F-box" evidence="1">
    <location>
        <begin position="25"/>
        <end position="59"/>
    </location>
</feature>
<dbReference type="PROSITE" id="PS50181">
    <property type="entry name" value="FBOX"/>
    <property type="match status" value="1"/>
</dbReference>
<dbReference type="PANTHER" id="PTHR31900">
    <property type="entry name" value="F-BOX/RNI SUPERFAMILY PROTEIN-RELATED"/>
    <property type="match status" value="1"/>
</dbReference>
<dbReference type="EMBL" id="CAJGYO010000004">
    <property type="protein sequence ID" value="CAD6224831.1"/>
    <property type="molecule type" value="Genomic_DNA"/>
</dbReference>
<sequence length="446" mass="51073">MAPRRPRKKRRIPDSKAMPVGAVDADALLSLPQEILDEVLARLDLRDVVRTSALCRAWRHRWETLPSIDISILSGKQALRTVDCVLLRCSGRVRRFYVSLDELSARRLDDWLLVLSRRGGVEDLYLRPALQPYEFFSLHSIVFSWRRLISVDLFACHIPPLPPDFEGFPVLKELSLVNVNFQQNGEYQLEEIIETSPLLEKLILSEVYIGGDEFIEWEIRAPNLCHITICSNIDYGWNFAELPCLHSAVIDLWEYVGHRDFAKFLVGLVQVRKLCLYIFYAPLNGIKILETLPCTFDNLKSLKLFMDFCELPPILSVFCLLKSMPNLEKLKMKIYNGEVQKIELNGEFLNAQWADGMCANLQILEMTGINWLPNEISFMKLILSKARLLRTLCISHHDDCSVSHVDPLHELVTCGKASAQTQVLFKGTLKGQPMQFHQTTEAESQS</sequence>
<dbReference type="AlphaFoldDB" id="A0A811NPI6"/>
<dbReference type="Pfam" id="PF24758">
    <property type="entry name" value="LRR_At5g56370"/>
    <property type="match status" value="1"/>
</dbReference>
<dbReference type="InterPro" id="IPR001810">
    <property type="entry name" value="F-box_dom"/>
</dbReference>
<dbReference type="Proteomes" id="UP000604825">
    <property type="component" value="Unassembled WGS sequence"/>
</dbReference>
<keyword evidence="3" id="KW-1185">Reference proteome</keyword>
<dbReference type="Pfam" id="PF00646">
    <property type="entry name" value="F-box"/>
    <property type="match status" value="1"/>
</dbReference>
<organism evidence="2 3">
    <name type="scientific">Miscanthus lutarioriparius</name>
    <dbReference type="NCBI Taxonomy" id="422564"/>
    <lineage>
        <taxon>Eukaryota</taxon>
        <taxon>Viridiplantae</taxon>
        <taxon>Streptophyta</taxon>
        <taxon>Embryophyta</taxon>
        <taxon>Tracheophyta</taxon>
        <taxon>Spermatophyta</taxon>
        <taxon>Magnoliopsida</taxon>
        <taxon>Liliopsida</taxon>
        <taxon>Poales</taxon>
        <taxon>Poaceae</taxon>
        <taxon>PACMAD clade</taxon>
        <taxon>Panicoideae</taxon>
        <taxon>Andropogonodae</taxon>
        <taxon>Andropogoneae</taxon>
        <taxon>Saccharinae</taxon>
        <taxon>Miscanthus</taxon>
    </lineage>
</organism>
<dbReference type="OrthoDB" id="1155922at2759"/>
<gene>
    <name evidence="2" type="ORF">NCGR_LOCUS17004</name>
</gene>
<dbReference type="InterPro" id="IPR036047">
    <property type="entry name" value="F-box-like_dom_sf"/>
</dbReference>
<proteinExistence type="predicted"/>
<dbReference type="InterPro" id="IPR032675">
    <property type="entry name" value="LRR_dom_sf"/>
</dbReference>
<dbReference type="InterPro" id="IPR050232">
    <property type="entry name" value="FBL13/AtMIF1-like"/>
</dbReference>
<dbReference type="InterPro" id="IPR055411">
    <property type="entry name" value="LRR_FXL15/At3g58940/PEG3-like"/>
</dbReference>
<evidence type="ECO:0000313" key="3">
    <source>
        <dbReference type="Proteomes" id="UP000604825"/>
    </source>
</evidence>
<dbReference type="Gene3D" id="1.20.1280.50">
    <property type="match status" value="1"/>
</dbReference>
<name>A0A811NPI6_9POAL</name>
<evidence type="ECO:0000313" key="2">
    <source>
        <dbReference type="EMBL" id="CAD6224831.1"/>
    </source>
</evidence>
<evidence type="ECO:0000259" key="1">
    <source>
        <dbReference type="PROSITE" id="PS50181"/>
    </source>
</evidence>
<dbReference type="PANTHER" id="PTHR31900:SF27">
    <property type="entry name" value="FBD DOMAIN-CONTAINING PROTEIN"/>
    <property type="match status" value="1"/>
</dbReference>